<feature type="domain" description="Leucine-rich repeat-containing N-terminal plant-type" evidence="15">
    <location>
        <begin position="84"/>
        <end position="116"/>
    </location>
</feature>
<dbReference type="InterPro" id="IPR001611">
    <property type="entry name" value="Leu-rich_rpt"/>
</dbReference>
<keyword evidence="12" id="KW-0961">Cell wall biogenesis/degradation</keyword>
<dbReference type="PANTHER" id="PTHR32093">
    <property type="entry name" value="LEUCINE-RICH REPEAT EXTENSIN-LIKE PROTEIN 3-RELATED"/>
    <property type="match status" value="1"/>
</dbReference>
<dbReference type="InterPro" id="IPR013210">
    <property type="entry name" value="LRR_N_plant-typ"/>
</dbReference>
<dbReference type="InterPro" id="IPR032675">
    <property type="entry name" value="LRR_dom_sf"/>
</dbReference>
<feature type="compositionally biased region" description="Basic and acidic residues" evidence="14">
    <location>
        <begin position="427"/>
        <end position="441"/>
    </location>
</feature>
<dbReference type="InterPro" id="IPR051582">
    <property type="entry name" value="LRR_extensin-like_regulator"/>
</dbReference>
<dbReference type="FunFam" id="3.80.10.10:FF:000224">
    <property type="entry name" value="Leucine-rich repeat extensin-like protein 1"/>
    <property type="match status" value="1"/>
</dbReference>
<comment type="caution">
    <text evidence="16">The sequence shown here is derived from an EMBL/GenBank/DDBJ whole genome shotgun (WGS) entry which is preliminary data.</text>
</comment>
<feature type="region of interest" description="Disordered" evidence="14">
    <location>
        <begin position="399"/>
        <end position="466"/>
    </location>
</feature>
<evidence type="ECO:0000256" key="4">
    <source>
        <dbReference type="ARBA" id="ARBA00022614"/>
    </source>
</evidence>
<dbReference type="Gene3D" id="3.80.10.10">
    <property type="entry name" value="Ribonuclease Inhibitor"/>
    <property type="match status" value="1"/>
</dbReference>
<evidence type="ECO:0000259" key="15">
    <source>
        <dbReference type="Pfam" id="PF08263"/>
    </source>
</evidence>
<dbReference type="GO" id="GO:0071555">
    <property type="term" value="P:cell wall organization"/>
    <property type="evidence" value="ECO:0007669"/>
    <property type="project" value="UniProtKB-KW"/>
</dbReference>
<keyword evidence="2" id="KW-0134">Cell wall</keyword>
<feature type="non-terminal residue" evidence="16">
    <location>
        <position position="466"/>
    </location>
</feature>
<dbReference type="InterPro" id="IPR003591">
    <property type="entry name" value="Leu-rich_rpt_typical-subtyp"/>
</dbReference>
<dbReference type="EMBL" id="JABEZZ010000002">
    <property type="protein sequence ID" value="MBA0580619.1"/>
    <property type="molecule type" value="Genomic_DNA"/>
</dbReference>
<dbReference type="SUPFAM" id="SSF52058">
    <property type="entry name" value="L domain-like"/>
    <property type="match status" value="1"/>
</dbReference>
<protein>
    <recommendedName>
        <fullName evidence="13">Cell wall hydroxyproline-rich glycoprotein</fullName>
    </recommendedName>
</protein>
<dbReference type="AlphaFoldDB" id="A0A7J8NUC7"/>
<gene>
    <name evidence="16" type="ORF">Gorai_022828</name>
</gene>
<evidence type="ECO:0000256" key="10">
    <source>
        <dbReference type="ARBA" id="ARBA00023180"/>
    </source>
</evidence>
<keyword evidence="10" id="KW-0325">Glycoprotein</keyword>
<keyword evidence="7" id="KW-0677">Repeat</keyword>
<keyword evidence="8" id="KW-1133">Transmembrane helix</keyword>
<dbReference type="Proteomes" id="UP000593578">
    <property type="component" value="Unassembled WGS sequence"/>
</dbReference>
<evidence type="ECO:0000313" key="17">
    <source>
        <dbReference type="Proteomes" id="UP000593578"/>
    </source>
</evidence>
<evidence type="ECO:0000313" key="16">
    <source>
        <dbReference type="EMBL" id="MBA0580619.1"/>
    </source>
</evidence>
<evidence type="ECO:0000256" key="6">
    <source>
        <dbReference type="ARBA" id="ARBA00022729"/>
    </source>
</evidence>
<evidence type="ECO:0000256" key="14">
    <source>
        <dbReference type="SAM" id="MobiDB-lite"/>
    </source>
</evidence>
<name>A0A7J8NUC7_GOSRA</name>
<keyword evidence="11" id="KW-0379">Hydroxylation</keyword>
<keyword evidence="6" id="KW-0732">Signal</keyword>
<evidence type="ECO:0000256" key="5">
    <source>
        <dbReference type="ARBA" id="ARBA00022692"/>
    </source>
</evidence>
<evidence type="ECO:0000256" key="13">
    <source>
        <dbReference type="ARBA" id="ARBA00041871"/>
    </source>
</evidence>
<evidence type="ECO:0000256" key="12">
    <source>
        <dbReference type="ARBA" id="ARBA00023316"/>
    </source>
</evidence>
<keyword evidence="9" id="KW-0472">Membrane</keyword>
<evidence type="ECO:0000256" key="1">
    <source>
        <dbReference type="ARBA" id="ARBA00004191"/>
    </source>
</evidence>
<evidence type="ECO:0000256" key="8">
    <source>
        <dbReference type="ARBA" id="ARBA00022989"/>
    </source>
</evidence>
<sequence>MSMKTIAFLQDASSCFPVLLLISSLTLASPSYFSLALSDSETAFIARRQLLSLPEGGKLPDDYESHVKLKFTFENPRLRRAYIALQAWKSAVHSDPLKTTHSWEGPNVCDYKGVFCAQALDDRKLIVVAGIDINHADIAGYLPVELGLLTDLALFHINTNRFCGIIPKSFSELTILHELDVSNNRFVGPFPEVVISLPALKFLDLRYNNFEGELPSALFEKDLDALFLNNNRFVSIIPETFGSSPASVIVVANNKLSGCIPKSIGKMFNTLNEIVLQNNNLTGCLPVEMGMLGNVTVLDISSNSFSGVLGKTFKGLGKVEELNVANNMLTGFASDDICRLPSLKNFTFSSNYFNGEAESCQPSKREDCVFDDVSNCIPDRPKQKSAKECHPVLSRPVECSQSMCGGGSPQPRPKPQLPKQKPLKPKPPKEEESPVTRERPPPLKLPPPVVKPPTPVSKPPKQEESP</sequence>
<dbReference type="PANTHER" id="PTHR32093:SF158">
    <property type="entry name" value="LRR EXTENSIN-LIKE PROTEIN, PUTATIVE-RELATED"/>
    <property type="match status" value="1"/>
</dbReference>
<evidence type="ECO:0000256" key="2">
    <source>
        <dbReference type="ARBA" id="ARBA00022512"/>
    </source>
</evidence>
<comment type="subcellular location">
    <subcellularLocation>
        <location evidence="1">Secreted</location>
        <location evidence="1">Cell wall</location>
    </subcellularLocation>
</comment>
<evidence type="ECO:0000256" key="11">
    <source>
        <dbReference type="ARBA" id="ARBA00023278"/>
    </source>
</evidence>
<proteinExistence type="predicted"/>
<evidence type="ECO:0000256" key="9">
    <source>
        <dbReference type="ARBA" id="ARBA00023136"/>
    </source>
</evidence>
<dbReference type="Pfam" id="PF08263">
    <property type="entry name" value="LRRNT_2"/>
    <property type="match status" value="1"/>
</dbReference>
<accession>A0A7J8NUC7</accession>
<feature type="compositionally biased region" description="Pro residues" evidence="14">
    <location>
        <begin position="442"/>
        <end position="458"/>
    </location>
</feature>
<keyword evidence="3" id="KW-0964">Secreted</keyword>
<reference evidence="16 17" key="1">
    <citation type="journal article" date="2019" name="Genome Biol. Evol.">
        <title>Insights into the evolution of the New World diploid cottons (Gossypium, subgenus Houzingenia) based on genome sequencing.</title>
        <authorList>
            <person name="Grover C.E."/>
            <person name="Arick M.A. 2nd"/>
            <person name="Thrash A."/>
            <person name="Conover J.L."/>
            <person name="Sanders W.S."/>
            <person name="Peterson D.G."/>
            <person name="Frelichowski J.E."/>
            <person name="Scheffler J.A."/>
            <person name="Scheffler B.E."/>
            <person name="Wendel J.F."/>
        </authorList>
    </citation>
    <scope>NUCLEOTIDE SEQUENCE [LARGE SCALE GENOMIC DNA]</scope>
    <source>
        <strain evidence="16">8</strain>
        <tissue evidence="16">Leaf</tissue>
    </source>
</reference>
<evidence type="ECO:0000256" key="3">
    <source>
        <dbReference type="ARBA" id="ARBA00022525"/>
    </source>
</evidence>
<keyword evidence="5" id="KW-0812">Transmembrane</keyword>
<dbReference type="SMART" id="SM00369">
    <property type="entry name" value="LRR_TYP"/>
    <property type="match status" value="3"/>
</dbReference>
<evidence type="ECO:0000256" key="7">
    <source>
        <dbReference type="ARBA" id="ARBA00022737"/>
    </source>
</evidence>
<dbReference type="Pfam" id="PF13855">
    <property type="entry name" value="LRR_8"/>
    <property type="match status" value="2"/>
</dbReference>
<keyword evidence="4" id="KW-0433">Leucine-rich repeat</keyword>
<organism evidence="16 17">
    <name type="scientific">Gossypium raimondii</name>
    <name type="common">Peruvian cotton</name>
    <name type="synonym">Gossypium klotzschianum subsp. raimondii</name>
    <dbReference type="NCBI Taxonomy" id="29730"/>
    <lineage>
        <taxon>Eukaryota</taxon>
        <taxon>Viridiplantae</taxon>
        <taxon>Streptophyta</taxon>
        <taxon>Embryophyta</taxon>
        <taxon>Tracheophyta</taxon>
        <taxon>Spermatophyta</taxon>
        <taxon>Magnoliopsida</taxon>
        <taxon>eudicotyledons</taxon>
        <taxon>Gunneridae</taxon>
        <taxon>Pentapetalae</taxon>
        <taxon>rosids</taxon>
        <taxon>malvids</taxon>
        <taxon>Malvales</taxon>
        <taxon>Malvaceae</taxon>
        <taxon>Malvoideae</taxon>
        <taxon>Gossypium</taxon>
    </lineage>
</organism>